<evidence type="ECO:0000313" key="3">
    <source>
        <dbReference type="EMBL" id="OGG91533.1"/>
    </source>
</evidence>
<dbReference type="SUPFAM" id="SSF143447">
    <property type="entry name" value="AMMECR1-like"/>
    <property type="match status" value="1"/>
</dbReference>
<dbReference type="InterPro" id="IPR002733">
    <property type="entry name" value="AMMECR1_domain"/>
</dbReference>
<dbReference type="PANTHER" id="PTHR11060">
    <property type="entry name" value="PROTEIN MEMO1"/>
    <property type="match status" value="1"/>
</dbReference>
<dbReference type="InterPro" id="IPR027623">
    <property type="entry name" value="AmmeMemoSam_A"/>
</dbReference>
<dbReference type="Pfam" id="PF01871">
    <property type="entry name" value="AMMECR1"/>
    <property type="match status" value="1"/>
</dbReference>
<comment type="caution">
    <text evidence="3">The sequence shown here is derived from an EMBL/GenBank/DDBJ whole genome shotgun (WGS) entry which is preliminary data.</text>
</comment>
<dbReference type="InterPro" id="IPR023472">
    <property type="entry name" value="Uncharacterised_MJ0810"/>
</dbReference>
<proteinExistence type="inferred from homology"/>
<dbReference type="InterPro" id="IPR027485">
    <property type="entry name" value="AMMECR1_N"/>
</dbReference>
<dbReference type="AlphaFoldDB" id="A0A1F6G0A4"/>
<evidence type="ECO:0000313" key="4">
    <source>
        <dbReference type="Proteomes" id="UP000177320"/>
    </source>
</evidence>
<dbReference type="Gene3D" id="3.30.700.20">
    <property type="entry name" value="Hypothetical protein ph0010, domain 1"/>
    <property type="match status" value="1"/>
</dbReference>
<feature type="domain" description="AMMECR1" evidence="2">
    <location>
        <begin position="343"/>
        <end position="521"/>
    </location>
</feature>
<dbReference type="NCBIfam" id="TIGR04335">
    <property type="entry name" value="AmmeMemoSam_A"/>
    <property type="match status" value="1"/>
</dbReference>
<dbReference type="CDD" id="cd07361">
    <property type="entry name" value="MEMO_like"/>
    <property type="match status" value="1"/>
</dbReference>
<dbReference type="PANTHER" id="PTHR11060:SF0">
    <property type="entry name" value="PROTEIN MEMO1"/>
    <property type="match status" value="1"/>
</dbReference>
<reference evidence="3 4" key="1">
    <citation type="journal article" date="2016" name="Nat. Commun.">
        <title>Thousands of microbial genomes shed light on interconnected biogeochemical processes in an aquifer system.</title>
        <authorList>
            <person name="Anantharaman K."/>
            <person name="Brown C.T."/>
            <person name="Hug L.A."/>
            <person name="Sharon I."/>
            <person name="Castelle C.J."/>
            <person name="Probst A.J."/>
            <person name="Thomas B.C."/>
            <person name="Singh A."/>
            <person name="Wilkins M.J."/>
            <person name="Karaoz U."/>
            <person name="Brodie E.L."/>
            <person name="Williams K.H."/>
            <person name="Hubbard S.S."/>
            <person name="Banfield J.F."/>
        </authorList>
    </citation>
    <scope>NUCLEOTIDE SEQUENCE [LARGE SCALE GENOMIC DNA]</scope>
</reference>
<dbReference type="Gene3D" id="3.40.830.10">
    <property type="entry name" value="LigB-like"/>
    <property type="match status" value="1"/>
</dbReference>
<dbReference type="InterPro" id="IPR002737">
    <property type="entry name" value="MEMO1_fam"/>
</dbReference>
<dbReference type="NCBIfam" id="TIGR04336">
    <property type="entry name" value="AmmeMemoSam_B"/>
    <property type="match status" value="1"/>
</dbReference>
<name>A0A1F6G0A4_9BACT</name>
<dbReference type="Gene3D" id="3.30.1490.150">
    <property type="entry name" value="Hypothetical protein ph0010, domain 2"/>
    <property type="match status" value="1"/>
</dbReference>
<evidence type="ECO:0000256" key="1">
    <source>
        <dbReference type="ARBA" id="ARBA00006315"/>
    </source>
</evidence>
<sequence length="521" mass="57612">MKRILLIFIAVALVLLIAFIKIFSKQPKNNPPTLINNNQKTMPAQSQIKIIRNPAVAGQFYPADKNELSQMIDEFLSAANPPAIVGQPQILIVPHAGYVFSAGTAAYAFKTLKNFLYDTVIILGSSHNYPVDGLALYNGDAVATPLGEAETNKKMIDNLVANNKNIFIDNNVHAPEHSLEVEIPFLQKVLNNNFKLVLGLINSDDPEILQPIADTLAAQITPRTLIIISSDLSHYPNYSDAIYSDTKIIDSVLTKDIMNFDNVFNSILAENLPWLDTCACGSSAIKIGMLLAEKLGLTGVKLHYSNSGDTQDHGDKSRVVGYGAIVFMDNESRIMNNRYLNDEEQKAALALARNALELEFGLTKEKNEDYKKYPVFSDKRGVFVTLKKNNELRGCIGLIEPVTELSEVIKEMALSAAFNDSRFSPVEKDELKNIDIEISVLTPPQKISNPEKEIILGRHGVIIKQGSHSGVFLPQVATETGWDLETFMAELCTQKAGLSSDCWKNGSVDIYTFEAQVFEEK</sequence>
<dbReference type="Proteomes" id="UP000177320">
    <property type="component" value="Unassembled WGS sequence"/>
</dbReference>
<dbReference type="Pfam" id="PF01875">
    <property type="entry name" value="Memo"/>
    <property type="match status" value="1"/>
</dbReference>
<gene>
    <name evidence="3" type="ORF">A3H03_01305</name>
</gene>
<dbReference type="EMBL" id="MFNA01000042">
    <property type="protein sequence ID" value="OGG91533.1"/>
    <property type="molecule type" value="Genomic_DNA"/>
</dbReference>
<dbReference type="InterPro" id="IPR036071">
    <property type="entry name" value="AMMECR1_dom_sf"/>
</dbReference>
<dbReference type="HAMAP" id="MF_00645">
    <property type="entry name" value="AMMECR1"/>
    <property type="match status" value="1"/>
</dbReference>
<dbReference type="InterPro" id="IPR023473">
    <property type="entry name" value="AMMECR1"/>
</dbReference>
<protein>
    <recommendedName>
        <fullName evidence="2">AMMECR1 domain-containing protein</fullName>
    </recommendedName>
</protein>
<accession>A0A1F6G0A4</accession>
<evidence type="ECO:0000259" key="2">
    <source>
        <dbReference type="PROSITE" id="PS51112"/>
    </source>
</evidence>
<comment type="similarity">
    <text evidence="1">Belongs to the MEMO1 family.</text>
</comment>
<organism evidence="3 4">
    <name type="scientific">Candidatus Kuenenbacteria bacterium RIFCSPLOWO2_12_FULL_42_13</name>
    <dbReference type="NCBI Taxonomy" id="1798565"/>
    <lineage>
        <taxon>Bacteria</taxon>
        <taxon>Candidatus Kueneniibacteriota</taxon>
    </lineage>
</organism>
<dbReference type="NCBIfam" id="TIGR00296">
    <property type="entry name" value="TIGR00296 family protein"/>
    <property type="match status" value="1"/>
</dbReference>
<dbReference type="PROSITE" id="PS51112">
    <property type="entry name" value="AMMECR1"/>
    <property type="match status" value="1"/>
</dbReference>